<dbReference type="RefSeq" id="XP_024314373.1">
    <property type="nucleotide sequence ID" value="XM_024458605.1"/>
</dbReference>
<evidence type="ECO:0000313" key="3">
    <source>
        <dbReference type="EnsemblPlants" id="KQK05801"/>
    </source>
</evidence>
<dbReference type="PANTHER" id="PTHR48299">
    <property type="entry name" value="ACT DOMAIN-CONTAINING PROTEIN ACR9"/>
    <property type="match status" value="1"/>
</dbReference>
<dbReference type="GO" id="GO:0006260">
    <property type="term" value="P:DNA replication"/>
    <property type="evidence" value="ECO:0000318"/>
    <property type="project" value="GO_Central"/>
</dbReference>
<feature type="domain" description="Replication protein A 70 kDa DNA-binding subunit B/D first OB fold" evidence="1">
    <location>
        <begin position="24"/>
        <end position="117"/>
    </location>
</feature>
<dbReference type="RefSeq" id="XP_024314372.1">
    <property type="nucleotide sequence ID" value="XM_024458604.1"/>
</dbReference>
<dbReference type="Pfam" id="PF02721">
    <property type="entry name" value="DUF223"/>
    <property type="match status" value="1"/>
</dbReference>
<dbReference type="GO" id="GO:0051321">
    <property type="term" value="P:meiotic cell cycle"/>
    <property type="evidence" value="ECO:0000318"/>
    <property type="project" value="GO_Central"/>
</dbReference>
<evidence type="ECO:0000259" key="1">
    <source>
        <dbReference type="Pfam" id="PF02721"/>
    </source>
</evidence>
<dbReference type="GeneID" id="104582639"/>
<evidence type="ECO:0000313" key="4">
    <source>
        <dbReference type="Proteomes" id="UP000008810"/>
    </source>
</evidence>
<protein>
    <recommendedName>
        <fullName evidence="1">Replication protein A 70 kDa DNA-binding subunit B/D first OB fold domain-containing protein</fullName>
    </recommendedName>
</protein>
<reference evidence="3" key="3">
    <citation type="submission" date="2018-08" db="UniProtKB">
        <authorList>
            <consortium name="EnsemblPlants"/>
        </authorList>
    </citation>
    <scope>IDENTIFICATION</scope>
    <source>
        <strain evidence="3">cv. Bd21</strain>
    </source>
</reference>
<accession>A0A0Q3K4Z0</accession>
<dbReference type="SUPFAM" id="SSF50249">
    <property type="entry name" value="Nucleic acid-binding proteins"/>
    <property type="match status" value="1"/>
</dbReference>
<dbReference type="EnsemblPlants" id="KQK05801">
    <property type="protein sequence ID" value="KQK05801"/>
    <property type="gene ID" value="BRADI_2g22581v3"/>
</dbReference>
<dbReference type="GO" id="GO:0000724">
    <property type="term" value="P:double-strand break repair via homologous recombination"/>
    <property type="evidence" value="ECO:0000318"/>
    <property type="project" value="GO_Central"/>
</dbReference>
<dbReference type="InterPro" id="IPR012340">
    <property type="entry name" value="NA-bd_OB-fold"/>
</dbReference>
<keyword evidence="4" id="KW-1185">Reference proteome</keyword>
<evidence type="ECO:0000313" key="2">
    <source>
        <dbReference type="EMBL" id="KQK05801.1"/>
    </source>
</evidence>
<gene>
    <name evidence="3" type="primary">LOC104582639</name>
    <name evidence="2" type="ORF">BRADI_2g22581v3</name>
</gene>
<dbReference type="RefSeq" id="XP_024314370.1">
    <property type="nucleotide sequence ID" value="XM_024458602.1"/>
</dbReference>
<dbReference type="Gramene" id="KQK05801">
    <property type="protein sequence ID" value="KQK05801"/>
    <property type="gene ID" value="BRADI_2g22581v3"/>
</dbReference>
<name>A0A0Q3K4Z0_BRADI</name>
<dbReference type="GO" id="GO:0005662">
    <property type="term" value="C:DNA replication factor A complex"/>
    <property type="evidence" value="ECO:0000318"/>
    <property type="project" value="GO_Central"/>
</dbReference>
<dbReference type="ExpressionAtlas" id="A0A0Q3K4Z0">
    <property type="expression patterns" value="baseline"/>
</dbReference>
<dbReference type="RefSeq" id="XP_024314371.1">
    <property type="nucleotide sequence ID" value="XM_024458603.1"/>
</dbReference>
<dbReference type="GO" id="GO:0006289">
    <property type="term" value="P:nucleotide-excision repair"/>
    <property type="evidence" value="ECO:0000318"/>
    <property type="project" value="GO_Central"/>
</dbReference>
<dbReference type="GO" id="GO:0043047">
    <property type="term" value="F:single-stranded telomeric DNA binding"/>
    <property type="evidence" value="ECO:0000318"/>
    <property type="project" value="GO_Central"/>
</dbReference>
<reference evidence="2" key="2">
    <citation type="submission" date="2017-06" db="EMBL/GenBank/DDBJ databases">
        <title>WGS assembly of Brachypodium distachyon.</title>
        <authorList>
            <consortium name="The International Brachypodium Initiative"/>
            <person name="Lucas S."/>
            <person name="Harmon-Smith M."/>
            <person name="Lail K."/>
            <person name="Tice H."/>
            <person name="Grimwood J."/>
            <person name="Bruce D."/>
            <person name="Barry K."/>
            <person name="Shu S."/>
            <person name="Lindquist E."/>
            <person name="Wang M."/>
            <person name="Pitluck S."/>
            <person name="Vogel J.P."/>
            <person name="Garvin D.F."/>
            <person name="Mockler T.C."/>
            <person name="Schmutz J."/>
            <person name="Rokhsar D."/>
            <person name="Bevan M.W."/>
        </authorList>
    </citation>
    <scope>NUCLEOTIDE SEQUENCE</scope>
    <source>
        <strain evidence="2">Bd21</strain>
    </source>
</reference>
<dbReference type="OrthoDB" id="686632at2759"/>
<dbReference type="AlphaFoldDB" id="A0A0Q3K4Z0"/>
<dbReference type="STRING" id="15368.A0A0Q3K4Z0"/>
<dbReference type="Proteomes" id="UP000008810">
    <property type="component" value="Chromosome 2"/>
</dbReference>
<dbReference type="GO" id="GO:0007004">
    <property type="term" value="P:telomere maintenance via telomerase"/>
    <property type="evidence" value="ECO:0000318"/>
    <property type="project" value="GO_Central"/>
</dbReference>
<organism evidence="2">
    <name type="scientific">Brachypodium distachyon</name>
    <name type="common">Purple false brome</name>
    <name type="synonym">Trachynia distachya</name>
    <dbReference type="NCBI Taxonomy" id="15368"/>
    <lineage>
        <taxon>Eukaryota</taxon>
        <taxon>Viridiplantae</taxon>
        <taxon>Streptophyta</taxon>
        <taxon>Embryophyta</taxon>
        <taxon>Tracheophyta</taxon>
        <taxon>Spermatophyta</taxon>
        <taxon>Magnoliopsida</taxon>
        <taxon>Liliopsida</taxon>
        <taxon>Poales</taxon>
        <taxon>Poaceae</taxon>
        <taxon>BOP clade</taxon>
        <taxon>Pooideae</taxon>
        <taxon>Stipodae</taxon>
        <taxon>Brachypodieae</taxon>
        <taxon>Brachypodium</taxon>
    </lineage>
</organism>
<proteinExistence type="predicted"/>
<sequence length="317" mass="36859">MRIIQHSRRHLDFDDIEMDDIYTNTRWSICVRVVVKFPPNSYGDDIRFILMDKTGAKIEAIVAGNEQVNRFKLILESGKNYTIHNVSFHPNAQEMVFRNIGSTFECAFDRKTNVVNCTMAIPFPLYPKEFTPYSEVVSRPNKTCVGMYNTLWFSIANSQQRHMCFLSSNFTNTTLYKLNWYRGLFRYLEIVGRYPYAEQYREITIMDLSGKLMNVGIKGGYLIQHSYRWSTAGANKPIVSATMLRKNRKFGCLDTNEHTTIAWNPTHPAAAALQELRQKVLSEEIDLKFVRSYLEQRWAYLATVVKATKPARRPFLL</sequence>
<dbReference type="Gene3D" id="2.40.50.140">
    <property type="entry name" value="Nucleic acid-binding proteins"/>
    <property type="match status" value="1"/>
</dbReference>
<dbReference type="EMBL" id="CM000881">
    <property type="protein sequence ID" value="KQK05801.1"/>
    <property type="molecule type" value="Genomic_DNA"/>
</dbReference>
<reference evidence="2 3" key="1">
    <citation type="journal article" date="2010" name="Nature">
        <title>Genome sequencing and analysis of the model grass Brachypodium distachyon.</title>
        <authorList>
            <consortium name="International Brachypodium Initiative"/>
        </authorList>
    </citation>
    <scope>NUCLEOTIDE SEQUENCE [LARGE SCALE GENOMIC DNA]</scope>
    <source>
        <strain evidence="2">Bd21</strain>
        <strain evidence="3">cv. Bd21</strain>
    </source>
</reference>
<dbReference type="PANTHER" id="PTHR48299:SF2">
    <property type="entry name" value="ATP-DEPENDENT DNA HELICASE"/>
    <property type="match status" value="1"/>
</dbReference>
<dbReference type="GO" id="GO:0003684">
    <property type="term" value="F:damaged DNA binding"/>
    <property type="evidence" value="ECO:0000318"/>
    <property type="project" value="GO_Central"/>
</dbReference>
<dbReference type="InterPro" id="IPR003871">
    <property type="entry name" value="RFA1B/D_OB_1st"/>
</dbReference>